<dbReference type="OrthoDB" id="5845122at2"/>
<protein>
    <submittedName>
        <fullName evidence="3">S-layer homology domain-containing protein</fullName>
    </submittedName>
</protein>
<dbReference type="PROSITE" id="PS51272">
    <property type="entry name" value="SLH"/>
    <property type="match status" value="1"/>
</dbReference>
<evidence type="ECO:0000313" key="4">
    <source>
        <dbReference type="Proteomes" id="UP000184404"/>
    </source>
</evidence>
<dbReference type="AlphaFoldDB" id="A0A1M4TB29"/>
<name>A0A1M4TB29_9FIRM</name>
<organism evidence="3 4">
    <name type="scientific">Schwartzia succinivorans DSM 10502</name>
    <dbReference type="NCBI Taxonomy" id="1123243"/>
    <lineage>
        <taxon>Bacteria</taxon>
        <taxon>Bacillati</taxon>
        <taxon>Bacillota</taxon>
        <taxon>Negativicutes</taxon>
        <taxon>Selenomonadales</taxon>
        <taxon>Selenomonadaceae</taxon>
        <taxon>Schwartzia</taxon>
    </lineage>
</organism>
<keyword evidence="1" id="KW-0732">Signal</keyword>
<dbReference type="InterPro" id="IPR051465">
    <property type="entry name" value="Cell_Envelope_Struct_Comp"/>
</dbReference>
<evidence type="ECO:0000259" key="2">
    <source>
        <dbReference type="PROSITE" id="PS51272"/>
    </source>
</evidence>
<gene>
    <name evidence="3" type="ORF">SAMN02745190_00425</name>
</gene>
<feature type="domain" description="SLH" evidence="2">
    <location>
        <begin position="24"/>
        <end position="87"/>
    </location>
</feature>
<dbReference type="PANTHER" id="PTHR43308:SF1">
    <property type="entry name" value="OUTER MEMBRANE PROTEIN ALPHA"/>
    <property type="match status" value="1"/>
</dbReference>
<dbReference type="PANTHER" id="PTHR43308">
    <property type="entry name" value="OUTER MEMBRANE PROTEIN ALPHA-RELATED"/>
    <property type="match status" value="1"/>
</dbReference>
<proteinExistence type="predicted"/>
<keyword evidence="4" id="KW-1185">Reference proteome</keyword>
<accession>A0A1M4TB29</accession>
<dbReference type="RefSeq" id="WP_072934520.1">
    <property type="nucleotide sequence ID" value="NZ_FQUG01000002.1"/>
</dbReference>
<dbReference type="SUPFAM" id="SSF56935">
    <property type="entry name" value="Porins"/>
    <property type="match status" value="1"/>
</dbReference>
<dbReference type="STRING" id="1123243.SAMN02745190_00425"/>
<evidence type="ECO:0000256" key="1">
    <source>
        <dbReference type="SAM" id="SignalP"/>
    </source>
</evidence>
<feature type="signal peptide" evidence="1">
    <location>
        <begin position="1"/>
        <end position="23"/>
    </location>
</feature>
<evidence type="ECO:0000313" key="3">
    <source>
        <dbReference type="EMBL" id="SHE41706.1"/>
    </source>
</evidence>
<dbReference type="Pfam" id="PF00395">
    <property type="entry name" value="SLH"/>
    <property type="match status" value="1"/>
</dbReference>
<feature type="chain" id="PRO_5013313579" evidence="1">
    <location>
        <begin position="24"/>
        <end position="436"/>
    </location>
</feature>
<dbReference type="Gene3D" id="2.40.160.10">
    <property type="entry name" value="Porin"/>
    <property type="match status" value="1"/>
</dbReference>
<dbReference type="InterPro" id="IPR023614">
    <property type="entry name" value="Porin_dom_sf"/>
</dbReference>
<dbReference type="Proteomes" id="UP000184404">
    <property type="component" value="Unassembled WGS sequence"/>
</dbReference>
<dbReference type="EMBL" id="FQUG01000002">
    <property type="protein sequence ID" value="SHE41706.1"/>
    <property type="molecule type" value="Genomic_DNA"/>
</dbReference>
<dbReference type="InterPro" id="IPR001119">
    <property type="entry name" value="SLH_dom"/>
</dbReference>
<sequence length="436" mass="48088">MKKTLVSALTTALVVGAASTTFAAANPFEDVAADHWAYDAVAQLAADGVIEGYGDGTYRGDQEITRYEMAQMVARAMAKSGVSAADKAMIDKLAAEFADELNALGVRVAALEKKVDNVKWTGRVRYRYINKREENKANDPHKNTNQVLLRLEPTMQINKHWVGKARIDYGQSDNMDSAKNDTKATVDRIYVVGTYGNTQINLGKFPEQTQADYGMIFDYRMAGGKVVFGKDIKVGLAAGRLNLNDAKGFGVWGRKADGTTTPVADDEVTASVLNVEVYNDRAKKFTWGVGYTQVANKQDFRDKNPRIWNVGLGYKFTPTFNVTAAYARNTHAFEGTESKNKTSYNIQLNYKGAKASQKGSFGLFLGYRHLGNLSTVRSTYSENGGIEAGQKGFEVGASYTFDKNIVGKAQYFWGKKIAIDDNNKVHALWTELSFLF</sequence>
<reference evidence="3 4" key="1">
    <citation type="submission" date="2016-11" db="EMBL/GenBank/DDBJ databases">
        <authorList>
            <person name="Jaros S."/>
            <person name="Januszkiewicz K."/>
            <person name="Wedrychowicz H."/>
        </authorList>
    </citation>
    <scope>NUCLEOTIDE SEQUENCE [LARGE SCALE GENOMIC DNA]</scope>
    <source>
        <strain evidence="3 4">DSM 10502</strain>
    </source>
</reference>